<dbReference type="Proteomes" id="UP000186104">
    <property type="component" value="Chromosome"/>
</dbReference>
<proteinExistence type="predicted"/>
<sequence length="82" mass="8959">MGQYVTMTTSLTMVEANLGSAQLQDFLAAHLAEMAPAVPGSSQHALGARIFSTRMCASGRREWMVLSRELLRFDVSARGKSR</sequence>
<accession>A0A173LKW0</accession>
<dbReference type="STRING" id="499555.BJL86_1329"/>
<organism evidence="1 2">
    <name type="scientific">Dietzia timorensis</name>
    <dbReference type="NCBI Taxonomy" id="499555"/>
    <lineage>
        <taxon>Bacteria</taxon>
        <taxon>Bacillati</taxon>
        <taxon>Actinomycetota</taxon>
        <taxon>Actinomycetes</taxon>
        <taxon>Mycobacteriales</taxon>
        <taxon>Dietziaceae</taxon>
        <taxon>Dietzia</taxon>
    </lineage>
</organism>
<gene>
    <name evidence="1" type="ORF">BJL86_1329</name>
</gene>
<reference evidence="1 2" key="1">
    <citation type="submission" date="2016-06" db="EMBL/GenBank/DDBJ databases">
        <title>Complete genome sequence of a saline-alkali tolerant type strain Dietzia timorensis ID05-A0528T.</title>
        <authorList>
            <person name="Wu X."/>
        </authorList>
    </citation>
    <scope>NUCLEOTIDE SEQUENCE [LARGE SCALE GENOMIC DNA]</scope>
    <source>
        <strain evidence="1 2">ID05-A0528</strain>
    </source>
</reference>
<keyword evidence="2" id="KW-1185">Reference proteome</keyword>
<protein>
    <submittedName>
        <fullName evidence="1">Uncharacterized protein</fullName>
    </submittedName>
</protein>
<evidence type="ECO:0000313" key="2">
    <source>
        <dbReference type="Proteomes" id="UP000186104"/>
    </source>
</evidence>
<dbReference type="KEGG" id="dtm:BJL86_1329"/>
<name>A0A173LKW0_9ACTN</name>
<dbReference type="EMBL" id="CP015961">
    <property type="protein sequence ID" value="ANI92111.1"/>
    <property type="molecule type" value="Genomic_DNA"/>
</dbReference>
<evidence type="ECO:0000313" key="1">
    <source>
        <dbReference type="EMBL" id="ANI92111.1"/>
    </source>
</evidence>
<dbReference type="AlphaFoldDB" id="A0A173LKW0"/>